<dbReference type="Proteomes" id="UP001371305">
    <property type="component" value="Unassembled WGS sequence"/>
</dbReference>
<dbReference type="Pfam" id="PF10604">
    <property type="entry name" value="Polyketide_cyc2"/>
    <property type="match status" value="1"/>
</dbReference>
<gene>
    <name evidence="1" type="ORF">WKV53_07120</name>
</gene>
<name>A0ABU9ARB4_9BACT</name>
<dbReference type="Gene3D" id="3.30.530.20">
    <property type="match status" value="1"/>
</dbReference>
<proteinExistence type="predicted"/>
<dbReference type="SUPFAM" id="SSF55961">
    <property type="entry name" value="Bet v1-like"/>
    <property type="match status" value="1"/>
</dbReference>
<accession>A0ABU9ARB4</accession>
<protein>
    <submittedName>
        <fullName evidence="1">SRPBCC family protein</fullName>
    </submittedName>
</protein>
<sequence length="154" mass="17500">MPSATVSYPMPCSSAVVFELLHDYDRRLEWDTLLREARLTRGHTVAEKGATSLCVGKPFFGWIGIETRYLTFVPGSIAAVEMINRSPFFEHFAASIRHEDAPEGSRLTYKLNFSARPRFLRCLLHPVMLVALRYETRKRLAALAGFLREKGKPV</sequence>
<evidence type="ECO:0000313" key="1">
    <source>
        <dbReference type="EMBL" id="MEK7950259.1"/>
    </source>
</evidence>
<organism evidence="1 2">
    <name type="scientific">Luteolibacter soli</name>
    <dbReference type="NCBI Taxonomy" id="3135280"/>
    <lineage>
        <taxon>Bacteria</taxon>
        <taxon>Pseudomonadati</taxon>
        <taxon>Verrucomicrobiota</taxon>
        <taxon>Verrucomicrobiia</taxon>
        <taxon>Verrucomicrobiales</taxon>
        <taxon>Verrucomicrobiaceae</taxon>
        <taxon>Luteolibacter</taxon>
    </lineage>
</organism>
<dbReference type="InterPro" id="IPR019587">
    <property type="entry name" value="Polyketide_cyclase/dehydratase"/>
</dbReference>
<reference evidence="1 2" key="1">
    <citation type="submission" date="2024-04" db="EMBL/GenBank/DDBJ databases">
        <title>Luteolibacter sp. isolated from soil.</title>
        <authorList>
            <person name="An J."/>
        </authorList>
    </citation>
    <scope>NUCLEOTIDE SEQUENCE [LARGE SCALE GENOMIC DNA]</scope>
    <source>
        <strain evidence="1 2">Y139</strain>
    </source>
</reference>
<comment type="caution">
    <text evidence="1">The sequence shown here is derived from an EMBL/GenBank/DDBJ whole genome shotgun (WGS) entry which is preliminary data.</text>
</comment>
<dbReference type="RefSeq" id="WP_341403716.1">
    <property type="nucleotide sequence ID" value="NZ_JBBUKT010000002.1"/>
</dbReference>
<dbReference type="EMBL" id="JBBUKT010000002">
    <property type="protein sequence ID" value="MEK7950259.1"/>
    <property type="molecule type" value="Genomic_DNA"/>
</dbReference>
<dbReference type="InterPro" id="IPR023393">
    <property type="entry name" value="START-like_dom_sf"/>
</dbReference>
<evidence type="ECO:0000313" key="2">
    <source>
        <dbReference type="Proteomes" id="UP001371305"/>
    </source>
</evidence>
<keyword evidence="2" id="KW-1185">Reference proteome</keyword>